<protein>
    <submittedName>
        <fullName evidence="1">Uncharacterized protein</fullName>
    </submittedName>
</protein>
<dbReference type="OrthoDB" id="3538245at2"/>
<evidence type="ECO:0000313" key="2">
    <source>
        <dbReference type="Proteomes" id="UP000319213"/>
    </source>
</evidence>
<organism evidence="1 2">
    <name type="scientific">Thermopolyspora flexuosa</name>
    <dbReference type="NCBI Taxonomy" id="103836"/>
    <lineage>
        <taxon>Bacteria</taxon>
        <taxon>Bacillati</taxon>
        <taxon>Actinomycetota</taxon>
        <taxon>Actinomycetes</taxon>
        <taxon>Streptosporangiales</taxon>
        <taxon>Streptosporangiaceae</taxon>
        <taxon>Thermopolyspora</taxon>
    </lineage>
</organism>
<dbReference type="AlphaFoldDB" id="A0A543IXH9"/>
<proteinExistence type="predicted"/>
<evidence type="ECO:0000313" key="1">
    <source>
        <dbReference type="EMBL" id="TQM75282.1"/>
    </source>
</evidence>
<gene>
    <name evidence="1" type="ORF">FHX40_1987</name>
</gene>
<sequence length="100" mass="11014">MAAPTREHTRTYFLAKLARELEARGLDATLRTDPPTLRITGPDASMVRETIDCVALAEGWFYRWSWGEVVESTDNPGAAADRIRHVLTATAPAHGEPGPR</sequence>
<accession>A0A543IXH9</accession>
<dbReference type="Proteomes" id="UP000319213">
    <property type="component" value="Unassembled WGS sequence"/>
</dbReference>
<dbReference type="RefSeq" id="WP_142259323.1">
    <property type="nucleotide sequence ID" value="NZ_BMPV01000011.1"/>
</dbReference>
<dbReference type="EMBL" id="VFPQ01000001">
    <property type="protein sequence ID" value="TQM75282.1"/>
    <property type="molecule type" value="Genomic_DNA"/>
</dbReference>
<keyword evidence="2" id="KW-1185">Reference proteome</keyword>
<reference evidence="1 2" key="1">
    <citation type="submission" date="2019-06" db="EMBL/GenBank/DDBJ databases">
        <title>Sequencing the genomes of 1000 actinobacteria strains.</title>
        <authorList>
            <person name="Klenk H.-P."/>
        </authorList>
    </citation>
    <scope>NUCLEOTIDE SEQUENCE [LARGE SCALE GENOMIC DNA]</scope>
    <source>
        <strain evidence="1 2">DSM 43186</strain>
    </source>
</reference>
<name>A0A543IXH9_9ACTN</name>
<comment type="caution">
    <text evidence="1">The sequence shown here is derived from an EMBL/GenBank/DDBJ whole genome shotgun (WGS) entry which is preliminary data.</text>
</comment>